<dbReference type="InterPro" id="IPR002654">
    <property type="entry name" value="Glyco_trans_25"/>
</dbReference>
<keyword evidence="5" id="KW-0256">Endoplasmic reticulum</keyword>
<evidence type="ECO:0000259" key="10">
    <source>
        <dbReference type="Pfam" id="PF01755"/>
    </source>
</evidence>
<dbReference type="GeneTree" id="ENSGT01030000234558"/>
<dbReference type="PANTHER" id="PTHR10730">
    <property type="entry name" value="PROCOLLAGEN-LYSINE,2-OXOGLUTARATE 5-DIOXYGENASE/GLYCOSYLTRANSFERASE 25 FAMILY MEMBER"/>
    <property type="match status" value="1"/>
</dbReference>
<dbReference type="AlphaFoldDB" id="G3TMK3"/>
<evidence type="ECO:0000256" key="4">
    <source>
        <dbReference type="ARBA" id="ARBA00022729"/>
    </source>
</evidence>
<dbReference type="SUPFAM" id="SSF53448">
    <property type="entry name" value="Nucleotide-diphospho-sugar transferases"/>
    <property type="match status" value="1"/>
</dbReference>
<keyword evidence="3" id="KW-0808">Transferase</keyword>
<feature type="region of interest" description="Disordered" evidence="9">
    <location>
        <begin position="500"/>
        <end position="534"/>
    </location>
</feature>
<evidence type="ECO:0000256" key="8">
    <source>
        <dbReference type="ARBA" id="ARBA00048515"/>
    </source>
</evidence>
<dbReference type="Gene3D" id="3.90.550.10">
    <property type="entry name" value="Spore Coat Polysaccharide Biosynthesis Protein SpsA, Chain A"/>
    <property type="match status" value="1"/>
</dbReference>
<dbReference type="InterPro" id="IPR050757">
    <property type="entry name" value="Collagen_mod_GT25"/>
</dbReference>
<dbReference type="CDD" id="cd06532">
    <property type="entry name" value="Glyco_transf_25"/>
    <property type="match status" value="1"/>
</dbReference>
<keyword evidence="6" id="KW-0325">Glycoprotein</keyword>
<dbReference type="GO" id="GO:0050211">
    <property type="term" value="F:procollagen galactosyltransferase activity"/>
    <property type="evidence" value="ECO:0007669"/>
    <property type="project" value="UniProtKB-EC"/>
</dbReference>
<keyword evidence="2" id="KW-0328">Glycosyltransferase</keyword>
<comment type="catalytic activity">
    <reaction evidence="8">
        <text>(5R)-5-hydroxy-L-lysyl-[collagen] + UDP-alpha-D-galactose = (5R)-5-O-(beta-D-galactosyl)-5-hydroxy-L-lysyl-[collagen] + UDP + H(+)</text>
        <dbReference type="Rhea" id="RHEA:12637"/>
        <dbReference type="Rhea" id="RHEA-COMP:12752"/>
        <dbReference type="Rhea" id="RHEA-COMP:12753"/>
        <dbReference type="ChEBI" id="CHEBI:15378"/>
        <dbReference type="ChEBI" id="CHEBI:58223"/>
        <dbReference type="ChEBI" id="CHEBI:66914"/>
        <dbReference type="ChEBI" id="CHEBI:133442"/>
        <dbReference type="ChEBI" id="CHEBI:133443"/>
        <dbReference type="EC" id="2.4.1.50"/>
    </reaction>
</comment>
<dbReference type="Ensembl" id="ENSLAFT00000022810.2">
    <property type="protein sequence ID" value="ENSLAFP00000016351.2"/>
    <property type="gene ID" value="ENSLAFG00000022736.2"/>
</dbReference>
<keyword evidence="4" id="KW-0732">Signal</keyword>
<dbReference type="Proteomes" id="UP000007646">
    <property type="component" value="Unassembled WGS sequence"/>
</dbReference>
<reference evidence="11" key="2">
    <citation type="submission" date="2025-08" db="UniProtKB">
        <authorList>
            <consortium name="Ensembl"/>
        </authorList>
    </citation>
    <scope>IDENTIFICATION</scope>
    <source>
        <strain evidence="11">Isolate ISIS603380</strain>
    </source>
</reference>
<evidence type="ECO:0000256" key="3">
    <source>
        <dbReference type="ARBA" id="ARBA00022679"/>
    </source>
</evidence>
<dbReference type="EC" id="2.4.1.50" evidence="7"/>
<protein>
    <recommendedName>
        <fullName evidence="7">procollagen galactosyltransferase</fullName>
        <ecNumber evidence="7">2.4.1.50</ecNumber>
    </recommendedName>
</protein>
<dbReference type="HOGENOM" id="CLU_024037_2_0_1"/>
<evidence type="ECO:0000256" key="5">
    <source>
        <dbReference type="ARBA" id="ARBA00022824"/>
    </source>
</evidence>
<dbReference type="InterPro" id="IPR029044">
    <property type="entry name" value="Nucleotide-diphossugar_trans"/>
</dbReference>
<gene>
    <name evidence="11" type="primary">COLGALT1</name>
</gene>
<sequence length="534" mass="61900">ATDHNADNTSAVLREWLVAVKSLYHSVEWRPAEEPRFYPDEEGPKHWSDLRYEHVMKLRQAALKSARDMWADYILFVDADNLILNPDTLTLLMAENKTVVAPMLDSRAAYSNFWCGMTSQGYYKRTPAYIPIRKRDRQGCFPVPMVHSTFLIDLRKAASRNLAFYPPHPDYTWSFDDIIVFAFSCKQAEVQMYVCNKEVYGFLPVPLRAHSTLQDEAESFMHVQLEVMVKHPPAEPSQFISVSDQTPDKMGFDEVGRGGGRARHWGRPHQWRWWTASESQPWVEASSPDRAMNTSQVEALGIQMLPGYRDPYHGRPLTKGELGCFLSHYSIWKEVVDRGLQKSLVFEDDLRFEIFFKRRLMNLMRDVEQEGLDWDLIYVGRKRMQVEHPEKAVPRVRNLVEADYSYWTLAYVLSLQGAHKLLSARPLAKMLPVDEFLPVMFDKHPVSEYKAHFSPRNLRAFSVEPLLIYPTHYTGDDGYVSDTETSVVWNNEHVKTDWDRAKSQKMREQQALSREAKNSDVLQSPLDSAARDEL</sequence>
<dbReference type="FunFam" id="3.90.550.10:FF:000150">
    <property type="entry name" value="Collagen beta(1-O)galactosyltransferase 1"/>
    <property type="match status" value="1"/>
</dbReference>
<reference evidence="11" key="3">
    <citation type="submission" date="2025-09" db="UniProtKB">
        <authorList>
            <consortium name="Ensembl"/>
        </authorList>
    </citation>
    <scope>IDENTIFICATION</scope>
    <source>
        <strain evidence="11">Isolate ISIS603380</strain>
    </source>
</reference>
<keyword evidence="12" id="KW-1185">Reference proteome</keyword>
<evidence type="ECO:0000256" key="2">
    <source>
        <dbReference type="ARBA" id="ARBA00022676"/>
    </source>
</evidence>
<proteinExistence type="inferred from homology"/>
<evidence type="ECO:0000256" key="7">
    <source>
        <dbReference type="ARBA" id="ARBA00038926"/>
    </source>
</evidence>
<reference evidence="11 12" key="1">
    <citation type="submission" date="2009-06" db="EMBL/GenBank/DDBJ databases">
        <title>The Genome Sequence of Loxodonta africana (African elephant).</title>
        <authorList>
            <person name="Di Palma F."/>
            <person name="Heiman D."/>
            <person name="Young S."/>
            <person name="Johnson J."/>
            <person name="Lander E.S."/>
            <person name="Lindblad-Toh K."/>
        </authorList>
    </citation>
    <scope>NUCLEOTIDE SEQUENCE [LARGE SCALE GENOMIC DNA]</scope>
    <source>
        <strain evidence="11 12">Isolate ISIS603380</strain>
    </source>
</reference>
<evidence type="ECO:0000313" key="11">
    <source>
        <dbReference type="Ensembl" id="ENSLAFP00000016351.2"/>
    </source>
</evidence>
<organism evidence="11 12">
    <name type="scientific">Loxodonta africana</name>
    <name type="common">African elephant</name>
    <dbReference type="NCBI Taxonomy" id="9785"/>
    <lineage>
        <taxon>Eukaryota</taxon>
        <taxon>Metazoa</taxon>
        <taxon>Chordata</taxon>
        <taxon>Craniata</taxon>
        <taxon>Vertebrata</taxon>
        <taxon>Euteleostomi</taxon>
        <taxon>Mammalia</taxon>
        <taxon>Eutheria</taxon>
        <taxon>Afrotheria</taxon>
        <taxon>Proboscidea</taxon>
        <taxon>Elephantidae</taxon>
        <taxon>Loxodonta</taxon>
    </lineage>
</organism>
<dbReference type="PANTHER" id="PTHR10730:SF28">
    <property type="entry name" value="PROCOLLAGEN GALACTOSYLTRANSFERASE 1"/>
    <property type="match status" value="1"/>
</dbReference>
<name>G3TMK3_LOXAF</name>
<evidence type="ECO:0000256" key="9">
    <source>
        <dbReference type="SAM" id="MobiDB-lite"/>
    </source>
</evidence>
<dbReference type="Pfam" id="PF01755">
    <property type="entry name" value="Glyco_transf_25"/>
    <property type="match status" value="1"/>
</dbReference>
<evidence type="ECO:0000256" key="6">
    <source>
        <dbReference type="ARBA" id="ARBA00023180"/>
    </source>
</evidence>
<comment type="similarity">
    <text evidence="1">Belongs to the glycosyltransferase 25 family.</text>
</comment>
<accession>G3TMK3</accession>
<evidence type="ECO:0000256" key="1">
    <source>
        <dbReference type="ARBA" id="ARBA00006721"/>
    </source>
</evidence>
<feature type="compositionally biased region" description="Basic and acidic residues" evidence="9">
    <location>
        <begin position="500"/>
        <end position="518"/>
    </location>
</feature>
<feature type="domain" description="Glycosyl transferase family 25" evidence="10">
    <location>
        <begin position="298"/>
        <end position="436"/>
    </location>
</feature>
<evidence type="ECO:0000313" key="12">
    <source>
        <dbReference type="Proteomes" id="UP000007646"/>
    </source>
</evidence>